<keyword evidence="1" id="KW-0472">Membrane</keyword>
<sequence>MKVLGPIQDPTFTPRTYNRFDKFFLQYIKDERDLPFIYLTLRITFILIPLSVLLFMPFVTGWLWWTVVVVHFGFSNFHFKGPFGLMLHCTSHRQFFKSEYDWMNKYLPWIVAPFFGHTPETYYSHHIGMHHPENNLEDDDSSTMAFQRDSFQSFLAYFGRFFVVGVRNLLNYLRRKNRPKLATRALIGEIVFGIIAMGLLYVNWAATVLVFLFPLLIFRLITMLGNWTQHSFVDFEDPGNAYKNSITCINVKYNKKCWNDGYHISHHIRPAMHWTEHPGFFLKTIDKYAQNQAVVFDGLDFLQIFFLLMRKRYDTLAKYMVNINGAFADENEAIALLRRRTQRIMTQTNIGTISEAAAIAA</sequence>
<reference evidence="3" key="1">
    <citation type="submission" date="2020-09" db="EMBL/GenBank/DDBJ databases">
        <authorList>
            <person name="Kim M.K."/>
        </authorList>
    </citation>
    <scope>NUCLEOTIDE SEQUENCE</scope>
    <source>
        <strain evidence="3">BT702</strain>
    </source>
</reference>
<dbReference type="AlphaFoldDB" id="A0A927ATS1"/>
<keyword evidence="1" id="KW-0812">Transmembrane</keyword>
<dbReference type="RefSeq" id="WP_190886801.1">
    <property type="nucleotide sequence ID" value="NZ_JACWZY010000006.1"/>
</dbReference>
<evidence type="ECO:0000259" key="2">
    <source>
        <dbReference type="Pfam" id="PF00487"/>
    </source>
</evidence>
<accession>A0A927ATS1</accession>
<dbReference type="InterPro" id="IPR005804">
    <property type="entry name" value="FA_desaturase_dom"/>
</dbReference>
<dbReference type="PANTHER" id="PTHR36459">
    <property type="entry name" value="ORF"/>
    <property type="match status" value="1"/>
</dbReference>
<dbReference type="GO" id="GO:0006629">
    <property type="term" value="P:lipid metabolic process"/>
    <property type="evidence" value="ECO:0007669"/>
    <property type="project" value="InterPro"/>
</dbReference>
<evidence type="ECO:0000256" key="1">
    <source>
        <dbReference type="SAM" id="Phobius"/>
    </source>
</evidence>
<feature type="transmembrane region" description="Helical" evidence="1">
    <location>
        <begin position="181"/>
        <end position="202"/>
    </location>
</feature>
<evidence type="ECO:0000313" key="3">
    <source>
        <dbReference type="EMBL" id="MBD2700947.1"/>
    </source>
</evidence>
<evidence type="ECO:0000313" key="4">
    <source>
        <dbReference type="Proteomes" id="UP000598820"/>
    </source>
</evidence>
<dbReference type="Proteomes" id="UP000598820">
    <property type="component" value="Unassembled WGS sequence"/>
</dbReference>
<feature type="domain" description="Fatty acid desaturase" evidence="2">
    <location>
        <begin position="64"/>
        <end position="281"/>
    </location>
</feature>
<comment type="caution">
    <text evidence="3">The sequence shown here is derived from an EMBL/GenBank/DDBJ whole genome shotgun (WGS) entry which is preliminary data.</text>
</comment>
<protein>
    <submittedName>
        <fullName evidence="3">Fatty acid desaturase</fullName>
    </submittedName>
</protein>
<keyword evidence="1" id="KW-1133">Transmembrane helix</keyword>
<gene>
    <name evidence="3" type="ORF">IC229_09880</name>
</gene>
<dbReference type="PANTHER" id="PTHR36459:SF1">
    <property type="entry name" value="FATTY ACID DESATURASE DOMAIN-CONTAINING PROTEIN-RELATED"/>
    <property type="match status" value="1"/>
</dbReference>
<proteinExistence type="predicted"/>
<dbReference type="Pfam" id="PF00487">
    <property type="entry name" value="FA_desaturase"/>
    <property type="match status" value="1"/>
</dbReference>
<keyword evidence="4" id="KW-1185">Reference proteome</keyword>
<organism evidence="3 4">
    <name type="scientific">Spirosoma profusum</name>
    <dbReference type="NCBI Taxonomy" id="2771354"/>
    <lineage>
        <taxon>Bacteria</taxon>
        <taxon>Pseudomonadati</taxon>
        <taxon>Bacteroidota</taxon>
        <taxon>Cytophagia</taxon>
        <taxon>Cytophagales</taxon>
        <taxon>Cytophagaceae</taxon>
        <taxon>Spirosoma</taxon>
    </lineage>
</organism>
<name>A0A927ATS1_9BACT</name>
<dbReference type="EMBL" id="JACWZY010000006">
    <property type="protein sequence ID" value="MBD2700947.1"/>
    <property type="molecule type" value="Genomic_DNA"/>
</dbReference>